<dbReference type="AlphaFoldDB" id="J3M563"/>
<evidence type="ECO:0000256" key="5">
    <source>
        <dbReference type="ARBA" id="ARBA00023136"/>
    </source>
</evidence>
<evidence type="ECO:0000256" key="3">
    <source>
        <dbReference type="ARBA" id="ARBA00022970"/>
    </source>
</evidence>
<accession>J3M563</accession>
<proteinExistence type="predicted"/>
<dbReference type="Pfam" id="PF01490">
    <property type="entry name" value="Aa_trans"/>
    <property type="match status" value="1"/>
</dbReference>
<dbReference type="Proteomes" id="UP000006038">
    <property type="component" value="Chromosome 5"/>
</dbReference>
<keyword evidence="3" id="KW-0029">Amino-acid transport</keyword>
<dbReference type="GO" id="GO:0016020">
    <property type="term" value="C:membrane"/>
    <property type="evidence" value="ECO:0007669"/>
    <property type="project" value="UniProtKB-SubCell"/>
</dbReference>
<evidence type="ECO:0000256" key="4">
    <source>
        <dbReference type="ARBA" id="ARBA00022989"/>
    </source>
</evidence>
<feature type="transmembrane region" description="Helical" evidence="6">
    <location>
        <begin position="48"/>
        <end position="69"/>
    </location>
</feature>
<dbReference type="EnsemblPlants" id="OB05G17370.1">
    <property type="protein sequence ID" value="OB05G17370.1"/>
    <property type="gene ID" value="OB05G17370"/>
</dbReference>
<dbReference type="STRING" id="4533.J3M563"/>
<comment type="subcellular location">
    <subcellularLocation>
        <location evidence="1">Membrane</location>
    </subcellularLocation>
</comment>
<name>J3M563_ORYBR</name>
<keyword evidence="5 6" id="KW-0472">Membrane</keyword>
<dbReference type="InterPro" id="IPR013057">
    <property type="entry name" value="AA_transpt_TM"/>
</dbReference>
<sequence length="72" mass="7813">MVTGGQTLKKFVELSCDGRCTDIRLTFYIMMFASPQFVLSQCPNFNSVSAAAAAMSLCYSMIAFITSVVRAA</sequence>
<evidence type="ECO:0000259" key="7">
    <source>
        <dbReference type="Pfam" id="PF01490"/>
    </source>
</evidence>
<keyword evidence="2 6" id="KW-0812">Transmembrane</keyword>
<dbReference type="eggNOG" id="KOG1303">
    <property type="taxonomic scope" value="Eukaryota"/>
</dbReference>
<evidence type="ECO:0000313" key="8">
    <source>
        <dbReference type="EnsemblPlants" id="OB05G17370.1"/>
    </source>
</evidence>
<dbReference type="Gramene" id="OB05G17370.1">
    <property type="protein sequence ID" value="OB05G17370.1"/>
    <property type="gene ID" value="OB05G17370"/>
</dbReference>
<reference evidence="8" key="2">
    <citation type="submission" date="2013-04" db="UniProtKB">
        <authorList>
            <consortium name="EnsemblPlants"/>
        </authorList>
    </citation>
    <scope>IDENTIFICATION</scope>
</reference>
<dbReference type="GO" id="GO:0006865">
    <property type="term" value="P:amino acid transport"/>
    <property type="evidence" value="ECO:0007669"/>
    <property type="project" value="UniProtKB-KW"/>
</dbReference>
<evidence type="ECO:0000313" key="9">
    <source>
        <dbReference type="Proteomes" id="UP000006038"/>
    </source>
</evidence>
<protein>
    <recommendedName>
        <fullName evidence="7">Amino acid transporter transmembrane domain-containing protein</fullName>
    </recommendedName>
</protein>
<keyword evidence="3" id="KW-0813">Transport</keyword>
<dbReference type="HOGENOM" id="CLU_2726232_0_0_1"/>
<keyword evidence="4 6" id="KW-1133">Transmembrane helix</keyword>
<reference evidence="8" key="1">
    <citation type="journal article" date="2013" name="Nat. Commun.">
        <title>Whole-genome sequencing of Oryza brachyantha reveals mechanisms underlying Oryza genome evolution.</title>
        <authorList>
            <person name="Chen J."/>
            <person name="Huang Q."/>
            <person name="Gao D."/>
            <person name="Wang J."/>
            <person name="Lang Y."/>
            <person name="Liu T."/>
            <person name="Li B."/>
            <person name="Bai Z."/>
            <person name="Luis Goicoechea J."/>
            <person name="Liang C."/>
            <person name="Chen C."/>
            <person name="Zhang W."/>
            <person name="Sun S."/>
            <person name="Liao Y."/>
            <person name="Zhang X."/>
            <person name="Yang L."/>
            <person name="Song C."/>
            <person name="Wang M."/>
            <person name="Shi J."/>
            <person name="Liu G."/>
            <person name="Liu J."/>
            <person name="Zhou H."/>
            <person name="Zhou W."/>
            <person name="Yu Q."/>
            <person name="An N."/>
            <person name="Chen Y."/>
            <person name="Cai Q."/>
            <person name="Wang B."/>
            <person name="Liu B."/>
            <person name="Min J."/>
            <person name="Huang Y."/>
            <person name="Wu H."/>
            <person name="Li Z."/>
            <person name="Zhang Y."/>
            <person name="Yin Y."/>
            <person name="Song W."/>
            <person name="Jiang J."/>
            <person name="Jackson S.A."/>
            <person name="Wing R.A."/>
            <person name="Wang J."/>
            <person name="Chen M."/>
        </authorList>
    </citation>
    <scope>NUCLEOTIDE SEQUENCE [LARGE SCALE GENOMIC DNA]</scope>
    <source>
        <strain evidence="8">cv. IRGC 101232</strain>
    </source>
</reference>
<evidence type="ECO:0000256" key="1">
    <source>
        <dbReference type="ARBA" id="ARBA00004370"/>
    </source>
</evidence>
<keyword evidence="9" id="KW-1185">Reference proteome</keyword>
<organism evidence="8">
    <name type="scientific">Oryza brachyantha</name>
    <name type="common">malo sina</name>
    <dbReference type="NCBI Taxonomy" id="4533"/>
    <lineage>
        <taxon>Eukaryota</taxon>
        <taxon>Viridiplantae</taxon>
        <taxon>Streptophyta</taxon>
        <taxon>Embryophyta</taxon>
        <taxon>Tracheophyta</taxon>
        <taxon>Spermatophyta</taxon>
        <taxon>Magnoliopsida</taxon>
        <taxon>Liliopsida</taxon>
        <taxon>Poales</taxon>
        <taxon>Poaceae</taxon>
        <taxon>BOP clade</taxon>
        <taxon>Oryzoideae</taxon>
        <taxon>Oryzeae</taxon>
        <taxon>Oryzinae</taxon>
        <taxon>Oryza</taxon>
    </lineage>
</organism>
<feature type="domain" description="Amino acid transporter transmembrane" evidence="7">
    <location>
        <begin position="1"/>
        <end position="68"/>
    </location>
</feature>
<evidence type="ECO:0000256" key="6">
    <source>
        <dbReference type="SAM" id="Phobius"/>
    </source>
</evidence>
<evidence type="ECO:0000256" key="2">
    <source>
        <dbReference type="ARBA" id="ARBA00022692"/>
    </source>
</evidence>